<dbReference type="PRINTS" id="PR00205">
    <property type="entry name" value="CADHERIN"/>
</dbReference>
<dbReference type="InterPro" id="IPR015919">
    <property type="entry name" value="Cadherin-like_sf"/>
</dbReference>
<dbReference type="PROSITE" id="PS50268">
    <property type="entry name" value="CADHERIN_2"/>
    <property type="match status" value="3"/>
</dbReference>
<accession>A0A1B6L1X1</accession>
<dbReference type="EMBL" id="GEBQ01022289">
    <property type="protein sequence ID" value="JAT17688.1"/>
    <property type="molecule type" value="Transcribed_RNA"/>
</dbReference>
<dbReference type="InterPro" id="IPR002126">
    <property type="entry name" value="Cadherin-like_dom"/>
</dbReference>
<dbReference type="InterPro" id="IPR020894">
    <property type="entry name" value="Cadherin_CS"/>
</dbReference>
<feature type="non-terminal residue" evidence="9">
    <location>
        <position position="1"/>
    </location>
</feature>
<evidence type="ECO:0000256" key="3">
    <source>
        <dbReference type="ARBA" id="ARBA00022737"/>
    </source>
</evidence>
<dbReference type="SUPFAM" id="SSF49313">
    <property type="entry name" value="Cadherin-like"/>
    <property type="match status" value="3"/>
</dbReference>
<dbReference type="PROSITE" id="PS00232">
    <property type="entry name" value="CADHERIN_1"/>
    <property type="match status" value="1"/>
</dbReference>
<dbReference type="CDD" id="cd11304">
    <property type="entry name" value="Cadherin_repeat"/>
    <property type="match status" value="3"/>
</dbReference>
<dbReference type="GO" id="GO:0007156">
    <property type="term" value="P:homophilic cell adhesion via plasma membrane adhesion molecules"/>
    <property type="evidence" value="ECO:0007669"/>
    <property type="project" value="InterPro"/>
</dbReference>
<reference evidence="9" key="1">
    <citation type="submission" date="2015-11" db="EMBL/GenBank/DDBJ databases">
        <title>De novo transcriptome assembly of four potential Pierce s Disease insect vectors from Arizona vineyards.</title>
        <authorList>
            <person name="Tassone E.E."/>
        </authorList>
    </citation>
    <scope>NUCLEOTIDE SEQUENCE</scope>
</reference>
<dbReference type="PANTHER" id="PTHR24026:SF126">
    <property type="entry name" value="PROTOCADHERIN FAT 4"/>
    <property type="match status" value="1"/>
</dbReference>
<gene>
    <name evidence="9" type="ORF">g.10695</name>
</gene>
<dbReference type="AlphaFoldDB" id="A0A1B6L1X1"/>
<feature type="domain" description="Cadherin" evidence="8">
    <location>
        <begin position="201"/>
        <end position="294"/>
    </location>
</feature>
<proteinExistence type="predicted"/>
<dbReference type="GO" id="GO:0005509">
    <property type="term" value="F:calcium ion binding"/>
    <property type="evidence" value="ECO:0007669"/>
    <property type="project" value="UniProtKB-UniRule"/>
</dbReference>
<dbReference type="SMART" id="SM00112">
    <property type="entry name" value="CA"/>
    <property type="match status" value="3"/>
</dbReference>
<keyword evidence="3" id="KW-0677">Repeat</keyword>
<evidence type="ECO:0000313" key="9">
    <source>
        <dbReference type="EMBL" id="JAT17688.1"/>
    </source>
</evidence>
<comment type="subcellular location">
    <subcellularLocation>
        <location evidence="1">Membrane</location>
    </subcellularLocation>
</comment>
<keyword evidence="5" id="KW-1133">Transmembrane helix</keyword>
<feature type="non-terminal residue" evidence="9">
    <location>
        <position position="294"/>
    </location>
</feature>
<feature type="domain" description="Cadherin" evidence="8">
    <location>
        <begin position="98"/>
        <end position="200"/>
    </location>
</feature>
<feature type="domain" description="Cadherin" evidence="8">
    <location>
        <begin position="2"/>
        <end position="97"/>
    </location>
</feature>
<dbReference type="GO" id="GO:0060429">
    <property type="term" value="P:epithelium development"/>
    <property type="evidence" value="ECO:0007669"/>
    <property type="project" value="UniProtKB-ARBA"/>
</dbReference>
<keyword evidence="6" id="KW-0472">Membrane</keyword>
<evidence type="ECO:0000256" key="4">
    <source>
        <dbReference type="ARBA" id="ARBA00022837"/>
    </source>
</evidence>
<evidence type="ECO:0000256" key="5">
    <source>
        <dbReference type="ARBA" id="ARBA00022989"/>
    </source>
</evidence>
<evidence type="ECO:0000259" key="8">
    <source>
        <dbReference type="PROSITE" id="PS50268"/>
    </source>
</evidence>
<organism evidence="9">
    <name type="scientific">Graphocephala atropunctata</name>
    <dbReference type="NCBI Taxonomy" id="36148"/>
    <lineage>
        <taxon>Eukaryota</taxon>
        <taxon>Metazoa</taxon>
        <taxon>Ecdysozoa</taxon>
        <taxon>Arthropoda</taxon>
        <taxon>Hexapoda</taxon>
        <taxon>Insecta</taxon>
        <taxon>Pterygota</taxon>
        <taxon>Neoptera</taxon>
        <taxon>Paraneoptera</taxon>
        <taxon>Hemiptera</taxon>
        <taxon>Auchenorrhyncha</taxon>
        <taxon>Membracoidea</taxon>
        <taxon>Cicadellidae</taxon>
        <taxon>Cicadellinae</taxon>
        <taxon>Cicadellini</taxon>
        <taxon>Graphocephala</taxon>
    </lineage>
</organism>
<protein>
    <recommendedName>
        <fullName evidence="8">Cadherin domain-containing protein</fullName>
    </recommendedName>
</protein>
<sequence>PTYNCKLSGEATSGQMVTLVHAKDPDLEILKYLIVAGNDLQIFRIHPLSGIISLFNIVHLARPEPHVLNVSVSDGVHTSFCTVSVHVLLANRHTPSFSSNQLEASVEEGLPTGTYVTTVTAKDDDLGSNGKVTYTIPSDLMRSMFRVDADSGRITTEQGLDRESAAMWELPVLATDGAGRSDFSTVRVAVTDVNDNAPEFHFPEYHTCISANLTVDSAFLKVKARDRDAGPAGLVEYSIYNLQSKRVKHLFGINPQTGSIVLLQAAAQYEGQHFQFFVRAADNGIPPLFSDAAV</sequence>
<dbReference type="Pfam" id="PF00028">
    <property type="entry name" value="Cadherin"/>
    <property type="match status" value="2"/>
</dbReference>
<keyword evidence="4 7" id="KW-0106">Calcium</keyword>
<name>A0A1B6L1X1_9HEMI</name>
<keyword evidence="2" id="KW-0812">Transmembrane</keyword>
<dbReference type="GO" id="GO:0005886">
    <property type="term" value="C:plasma membrane"/>
    <property type="evidence" value="ECO:0007669"/>
    <property type="project" value="UniProtKB-SubCell"/>
</dbReference>
<evidence type="ECO:0000256" key="1">
    <source>
        <dbReference type="ARBA" id="ARBA00004370"/>
    </source>
</evidence>
<evidence type="ECO:0000256" key="6">
    <source>
        <dbReference type="ARBA" id="ARBA00023136"/>
    </source>
</evidence>
<evidence type="ECO:0000256" key="7">
    <source>
        <dbReference type="PROSITE-ProRule" id="PRU00043"/>
    </source>
</evidence>
<dbReference type="Gene3D" id="2.60.40.60">
    <property type="entry name" value="Cadherins"/>
    <property type="match status" value="3"/>
</dbReference>
<dbReference type="PANTHER" id="PTHR24026">
    <property type="entry name" value="FAT ATYPICAL CADHERIN-RELATED"/>
    <property type="match status" value="1"/>
</dbReference>
<dbReference type="FunFam" id="2.60.40.60:FF:000020">
    <property type="entry name" value="Dachsous cadherin-related 1b"/>
    <property type="match status" value="1"/>
</dbReference>
<dbReference type="GO" id="GO:0009653">
    <property type="term" value="P:anatomical structure morphogenesis"/>
    <property type="evidence" value="ECO:0007669"/>
    <property type="project" value="UniProtKB-ARBA"/>
</dbReference>
<evidence type="ECO:0000256" key="2">
    <source>
        <dbReference type="ARBA" id="ARBA00022692"/>
    </source>
</evidence>